<reference evidence="1" key="1">
    <citation type="journal article" date="2023" name="Plants (Basel)">
        <title>Genomic Analysis of Leptolyngbya boryana CZ1 Reveals Efficient Carbon Fixation Modules.</title>
        <authorList>
            <person name="Bai X."/>
            <person name="Wang H."/>
            <person name="Cheng W."/>
            <person name="Wang J."/>
            <person name="Ma M."/>
            <person name="Hu H."/>
            <person name="Song Z."/>
            <person name="Ma H."/>
            <person name="Fan Y."/>
            <person name="Du C."/>
            <person name="Xu J."/>
        </authorList>
    </citation>
    <scope>NUCLEOTIDE SEQUENCE</scope>
    <source>
        <strain evidence="1">CZ1</strain>
    </source>
</reference>
<organism evidence="1">
    <name type="scientific">Leptolyngbya boryana CZ1</name>
    <dbReference type="NCBI Taxonomy" id="3060204"/>
    <lineage>
        <taxon>Bacteria</taxon>
        <taxon>Bacillati</taxon>
        <taxon>Cyanobacteriota</taxon>
        <taxon>Cyanophyceae</taxon>
        <taxon>Leptolyngbyales</taxon>
        <taxon>Leptolyngbyaceae</taxon>
        <taxon>Leptolyngbya group</taxon>
        <taxon>Leptolyngbya</taxon>
    </lineage>
</organism>
<evidence type="ECO:0000313" key="1">
    <source>
        <dbReference type="EMBL" id="WNZ43889.1"/>
    </source>
</evidence>
<name>A0AA96WTB3_LEPBY</name>
<gene>
    <name evidence="1" type="ORF">Q2T42_18805</name>
</gene>
<protein>
    <submittedName>
        <fullName evidence="1">Uncharacterized protein</fullName>
    </submittedName>
</protein>
<dbReference type="AlphaFoldDB" id="A0AA96WTB3"/>
<dbReference type="SUPFAM" id="SSF51905">
    <property type="entry name" value="FAD/NAD(P)-binding domain"/>
    <property type="match status" value="1"/>
</dbReference>
<reference evidence="1" key="2">
    <citation type="submission" date="2023-07" db="EMBL/GenBank/DDBJ databases">
        <authorList>
            <person name="Bai X.-H."/>
            <person name="Wang H.-H."/>
            <person name="Wang J."/>
            <person name="Ma M.-Y."/>
            <person name="Hu H.-H."/>
            <person name="Song Z.-L."/>
            <person name="Ma H.-G."/>
            <person name="Fan Y."/>
            <person name="Du C.-Y."/>
            <person name="Xu J.-C."/>
        </authorList>
    </citation>
    <scope>NUCLEOTIDE SEQUENCE</scope>
    <source>
        <strain evidence="1">CZ1</strain>
    </source>
</reference>
<sequence>MMQHKSHALVIGGSLTGLLMARILANHFDLVTIVERDVYPDQPMPRKGVPHSRFPHTLMLRGQQIFEQLFPGLRAELIGRGAIELDSMQDLIFFTSAGLAARAPSDLGDFFQ</sequence>
<dbReference type="InterPro" id="IPR036188">
    <property type="entry name" value="FAD/NAD-bd_sf"/>
</dbReference>
<dbReference type="EMBL" id="CP130144">
    <property type="protein sequence ID" value="WNZ43889.1"/>
    <property type="molecule type" value="Genomic_DNA"/>
</dbReference>
<accession>A0AA96WTB3</accession>
<dbReference type="RefSeq" id="WP_316426074.1">
    <property type="nucleotide sequence ID" value="NZ_CP130144.1"/>
</dbReference>
<proteinExistence type="predicted"/>